<reference evidence="2" key="1">
    <citation type="submission" date="2023-03" db="EMBL/GenBank/DDBJ databases">
        <title>Massive genome expansion in bonnet fungi (Mycena s.s.) driven by repeated elements and novel gene families across ecological guilds.</title>
        <authorList>
            <consortium name="Lawrence Berkeley National Laboratory"/>
            <person name="Harder C.B."/>
            <person name="Miyauchi S."/>
            <person name="Viragh M."/>
            <person name="Kuo A."/>
            <person name="Thoen E."/>
            <person name="Andreopoulos B."/>
            <person name="Lu D."/>
            <person name="Skrede I."/>
            <person name="Drula E."/>
            <person name="Henrissat B."/>
            <person name="Morin E."/>
            <person name="Kohler A."/>
            <person name="Barry K."/>
            <person name="LaButti K."/>
            <person name="Morin E."/>
            <person name="Salamov A."/>
            <person name="Lipzen A."/>
            <person name="Mereny Z."/>
            <person name="Hegedus B."/>
            <person name="Baldrian P."/>
            <person name="Stursova M."/>
            <person name="Weitz H."/>
            <person name="Taylor A."/>
            <person name="Grigoriev I.V."/>
            <person name="Nagy L.G."/>
            <person name="Martin F."/>
            <person name="Kauserud H."/>
        </authorList>
    </citation>
    <scope>NUCLEOTIDE SEQUENCE</scope>
    <source>
        <strain evidence="2">CBHHK067</strain>
    </source>
</reference>
<dbReference type="EMBL" id="JARKIE010000152">
    <property type="protein sequence ID" value="KAJ7675149.1"/>
    <property type="molecule type" value="Genomic_DNA"/>
</dbReference>
<evidence type="ECO:0000313" key="2">
    <source>
        <dbReference type="EMBL" id="KAJ7675149.1"/>
    </source>
</evidence>
<proteinExistence type="predicted"/>
<feature type="region of interest" description="Disordered" evidence="1">
    <location>
        <begin position="23"/>
        <end position="51"/>
    </location>
</feature>
<comment type="caution">
    <text evidence="2">The sequence shown here is derived from an EMBL/GenBank/DDBJ whole genome shotgun (WGS) entry which is preliminary data.</text>
</comment>
<gene>
    <name evidence="2" type="ORF">B0H17DRAFT_1207885</name>
</gene>
<dbReference type="Proteomes" id="UP001221757">
    <property type="component" value="Unassembled WGS sequence"/>
</dbReference>
<keyword evidence="3" id="KW-1185">Reference proteome</keyword>
<organism evidence="2 3">
    <name type="scientific">Mycena rosella</name>
    <name type="common">Pink bonnet</name>
    <name type="synonym">Agaricus rosellus</name>
    <dbReference type="NCBI Taxonomy" id="1033263"/>
    <lineage>
        <taxon>Eukaryota</taxon>
        <taxon>Fungi</taxon>
        <taxon>Dikarya</taxon>
        <taxon>Basidiomycota</taxon>
        <taxon>Agaricomycotina</taxon>
        <taxon>Agaricomycetes</taxon>
        <taxon>Agaricomycetidae</taxon>
        <taxon>Agaricales</taxon>
        <taxon>Marasmiineae</taxon>
        <taxon>Mycenaceae</taxon>
        <taxon>Mycena</taxon>
    </lineage>
</organism>
<sequence>MSRVFPILSSSYMYLPLITNAPPDNERHQAGTVPRPSCRHPARSGPALPPPPLPFLRSSIRPSFARSPVPAFLPPSVRPSVLSSDTPLRPIPRSARYPVFCLSSSATDTPRHVLSPFERGRCGVALACGILRDWIRTLLSPDLRVLLIGFVDAPETF</sequence>
<accession>A0AAD7D1W8</accession>
<evidence type="ECO:0000313" key="3">
    <source>
        <dbReference type="Proteomes" id="UP001221757"/>
    </source>
</evidence>
<evidence type="ECO:0000256" key="1">
    <source>
        <dbReference type="SAM" id="MobiDB-lite"/>
    </source>
</evidence>
<dbReference type="AlphaFoldDB" id="A0AAD7D1W8"/>
<protein>
    <submittedName>
        <fullName evidence="2">Uncharacterized protein</fullName>
    </submittedName>
</protein>
<name>A0AAD7D1W8_MYCRO</name>